<dbReference type="STRING" id="1178515.SY83_15280"/>
<dbReference type="Proteomes" id="UP000076927">
    <property type="component" value="Chromosome"/>
</dbReference>
<accession>A0A172TK21</accession>
<dbReference type="KEGG" id="pswu:SY83_15280"/>
<organism evidence="1 2">
    <name type="scientific">Paenibacillus swuensis</name>
    <dbReference type="NCBI Taxonomy" id="1178515"/>
    <lineage>
        <taxon>Bacteria</taxon>
        <taxon>Bacillati</taxon>
        <taxon>Bacillota</taxon>
        <taxon>Bacilli</taxon>
        <taxon>Bacillales</taxon>
        <taxon>Paenibacillaceae</taxon>
        <taxon>Paenibacillus</taxon>
    </lineage>
</organism>
<protein>
    <submittedName>
        <fullName evidence="1">Uncharacterized protein</fullName>
    </submittedName>
</protein>
<name>A0A172TK21_9BACL</name>
<evidence type="ECO:0000313" key="2">
    <source>
        <dbReference type="Proteomes" id="UP000076927"/>
    </source>
</evidence>
<gene>
    <name evidence="1" type="ORF">SY83_15280</name>
</gene>
<dbReference type="PATRIC" id="fig|1178515.4.peg.3070"/>
<evidence type="ECO:0000313" key="1">
    <source>
        <dbReference type="EMBL" id="ANE47409.1"/>
    </source>
</evidence>
<dbReference type="EMBL" id="CP011388">
    <property type="protein sequence ID" value="ANE47409.1"/>
    <property type="molecule type" value="Genomic_DNA"/>
</dbReference>
<sequence>MAFYIAYKDTVLGSGMTKKRAEIKLRELEVSFAGLHIIELSDKALNRTKGTNTKPFKEHS</sequence>
<dbReference type="AlphaFoldDB" id="A0A172TK21"/>
<reference evidence="1 2" key="1">
    <citation type="submission" date="2015-01" db="EMBL/GenBank/DDBJ databases">
        <title>Paenibacillus swuensis/DY6/whole genome sequencing.</title>
        <authorList>
            <person name="Kim M.K."/>
            <person name="Srinivasan S."/>
            <person name="Lee J.-J."/>
        </authorList>
    </citation>
    <scope>NUCLEOTIDE SEQUENCE [LARGE SCALE GENOMIC DNA]</scope>
    <source>
        <strain evidence="1 2">DY6</strain>
    </source>
</reference>
<dbReference type="RefSeq" id="WP_068608034.1">
    <property type="nucleotide sequence ID" value="NZ_CP011388.1"/>
</dbReference>
<keyword evidence="2" id="KW-1185">Reference proteome</keyword>
<proteinExistence type="predicted"/>